<feature type="transmembrane region" description="Helical" evidence="1">
    <location>
        <begin position="12"/>
        <end position="31"/>
    </location>
</feature>
<reference evidence="2" key="1">
    <citation type="journal article" date="2015" name="Nature">
        <title>Complex archaea that bridge the gap between prokaryotes and eukaryotes.</title>
        <authorList>
            <person name="Spang A."/>
            <person name="Saw J.H."/>
            <person name="Jorgensen S.L."/>
            <person name="Zaremba-Niedzwiedzka K."/>
            <person name="Martijn J."/>
            <person name="Lind A.E."/>
            <person name="van Eijk R."/>
            <person name="Schleper C."/>
            <person name="Guy L."/>
            <person name="Ettema T.J."/>
        </authorList>
    </citation>
    <scope>NUCLEOTIDE SEQUENCE</scope>
</reference>
<keyword evidence="1" id="KW-0812">Transmembrane</keyword>
<gene>
    <name evidence="2" type="ORF">LCGC14_0007080</name>
</gene>
<organism evidence="2">
    <name type="scientific">marine sediment metagenome</name>
    <dbReference type="NCBI Taxonomy" id="412755"/>
    <lineage>
        <taxon>unclassified sequences</taxon>
        <taxon>metagenomes</taxon>
        <taxon>ecological metagenomes</taxon>
    </lineage>
</organism>
<feature type="transmembrane region" description="Helical" evidence="1">
    <location>
        <begin position="264"/>
        <end position="284"/>
    </location>
</feature>
<protein>
    <recommendedName>
        <fullName evidence="3">NnrS family protein</fullName>
    </recommendedName>
</protein>
<feature type="transmembrane region" description="Helical" evidence="1">
    <location>
        <begin position="51"/>
        <end position="70"/>
    </location>
</feature>
<comment type="caution">
    <text evidence="2">The sequence shown here is derived from an EMBL/GenBank/DDBJ whole genome shotgun (WGS) entry which is preliminary data.</text>
</comment>
<dbReference type="Pfam" id="PF05940">
    <property type="entry name" value="NnrS"/>
    <property type="match status" value="1"/>
</dbReference>
<feature type="transmembrane region" description="Helical" evidence="1">
    <location>
        <begin position="329"/>
        <end position="356"/>
    </location>
</feature>
<evidence type="ECO:0008006" key="3">
    <source>
        <dbReference type="Google" id="ProtNLM"/>
    </source>
</evidence>
<dbReference type="AlphaFoldDB" id="A0A0F9W5X9"/>
<sequence>MDRLFSYAFRPFFLLGIIYSMSAIILWILIWSGNLVLDWSRAPVHWHAHDMMMGLMAAAIAGFLLTAVANWASRPPVAGWPLAILVTFWLAGRLAMLSPTLSAMADGLFWLLLCMLVARELFSARNKRNYKVLAVLVALSVSDMLFHAGELQLLPDIDLQRVLWAQLWLVIVLINVIGGRVIPAFTGNWLRRRAPMGETVSPSKLPEPFGLVDQIAISLLLLFASSVIFQWPVAVAIPLGFSCFVAQCWRLLRWKFWLTLSDPLVWMMHLSYAWLVTGILLWTLSLAGVMSVSAAVHALTIGAITSMIVSVGARAALGHTGRALKSHYLLTCAIVLLSLAALTRIVAAIAGGQLWLEMATGLWVLALLCFAVRYVPILIGPAK</sequence>
<feature type="transmembrane region" description="Helical" evidence="1">
    <location>
        <begin position="130"/>
        <end position="148"/>
    </location>
</feature>
<keyword evidence="1" id="KW-0472">Membrane</keyword>
<name>A0A0F9W5X9_9ZZZZ</name>
<evidence type="ECO:0000256" key="1">
    <source>
        <dbReference type="SAM" id="Phobius"/>
    </source>
</evidence>
<proteinExistence type="predicted"/>
<feature type="transmembrane region" description="Helical" evidence="1">
    <location>
        <begin position="168"/>
        <end position="190"/>
    </location>
</feature>
<dbReference type="EMBL" id="LAZR01000001">
    <property type="protein sequence ID" value="KKO12691.1"/>
    <property type="molecule type" value="Genomic_DNA"/>
</dbReference>
<dbReference type="InterPro" id="IPR010266">
    <property type="entry name" value="NnrS"/>
</dbReference>
<feature type="transmembrane region" description="Helical" evidence="1">
    <location>
        <begin position="101"/>
        <end position="118"/>
    </location>
</feature>
<feature type="transmembrane region" description="Helical" evidence="1">
    <location>
        <begin position="362"/>
        <end position="382"/>
    </location>
</feature>
<accession>A0A0F9W5X9</accession>
<keyword evidence="1" id="KW-1133">Transmembrane helix</keyword>
<evidence type="ECO:0000313" key="2">
    <source>
        <dbReference type="EMBL" id="KKO12691.1"/>
    </source>
</evidence>
<feature type="transmembrane region" description="Helical" evidence="1">
    <location>
        <begin position="77"/>
        <end position="95"/>
    </location>
</feature>
<feature type="transmembrane region" description="Helical" evidence="1">
    <location>
        <begin position="296"/>
        <end position="317"/>
    </location>
</feature>